<accession>A0A4Z2FZS8</accession>
<gene>
    <name evidence="2" type="ORF">EYF80_043950</name>
</gene>
<evidence type="ECO:0000256" key="1">
    <source>
        <dbReference type="SAM" id="MobiDB-lite"/>
    </source>
</evidence>
<protein>
    <submittedName>
        <fullName evidence="2">Uncharacterized protein</fullName>
    </submittedName>
</protein>
<comment type="caution">
    <text evidence="2">The sequence shown here is derived from an EMBL/GenBank/DDBJ whole genome shotgun (WGS) entry which is preliminary data.</text>
</comment>
<evidence type="ECO:0000313" key="2">
    <source>
        <dbReference type="EMBL" id="TNN45862.1"/>
    </source>
</evidence>
<sequence>MKNIPPAPCYHFPFTNGTDRAAERKPSAPVPRQKKQKHEEETGKRFSSAMHFFPVPQLTTEITDDVQGRGPGVALHSHLSEGGWQGLQLVLATLLPVQEHYEFFNQLFGH</sequence>
<dbReference type="Proteomes" id="UP000314294">
    <property type="component" value="Unassembled WGS sequence"/>
</dbReference>
<feature type="region of interest" description="Disordered" evidence="1">
    <location>
        <begin position="1"/>
        <end position="45"/>
    </location>
</feature>
<evidence type="ECO:0000313" key="3">
    <source>
        <dbReference type="Proteomes" id="UP000314294"/>
    </source>
</evidence>
<dbReference type="AlphaFoldDB" id="A0A4Z2FZS8"/>
<organism evidence="2 3">
    <name type="scientific">Liparis tanakae</name>
    <name type="common">Tanaka's snailfish</name>
    <dbReference type="NCBI Taxonomy" id="230148"/>
    <lineage>
        <taxon>Eukaryota</taxon>
        <taxon>Metazoa</taxon>
        <taxon>Chordata</taxon>
        <taxon>Craniata</taxon>
        <taxon>Vertebrata</taxon>
        <taxon>Euteleostomi</taxon>
        <taxon>Actinopterygii</taxon>
        <taxon>Neopterygii</taxon>
        <taxon>Teleostei</taxon>
        <taxon>Neoteleostei</taxon>
        <taxon>Acanthomorphata</taxon>
        <taxon>Eupercaria</taxon>
        <taxon>Perciformes</taxon>
        <taxon>Cottioidei</taxon>
        <taxon>Cottales</taxon>
        <taxon>Liparidae</taxon>
        <taxon>Liparis</taxon>
    </lineage>
</organism>
<keyword evidence="3" id="KW-1185">Reference proteome</keyword>
<name>A0A4Z2FZS8_9TELE</name>
<reference evidence="2 3" key="1">
    <citation type="submission" date="2019-03" db="EMBL/GenBank/DDBJ databases">
        <title>First draft genome of Liparis tanakae, snailfish: a comprehensive survey of snailfish specific genes.</title>
        <authorList>
            <person name="Kim W."/>
            <person name="Song I."/>
            <person name="Jeong J.-H."/>
            <person name="Kim D."/>
            <person name="Kim S."/>
            <person name="Ryu S."/>
            <person name="Song J.Y."/>
            <person name="Lee S.K."/>
        </authorList>
    </citation>
    <scope>NUCLEOTIDE SEQUENCE [LARGE SCALE GENOMIC DNA]</scope>
    <source>
        <tissue evidence="2">Muscle</tissue>
    </source>
</reference>
<dbReference type="EMBL" id="SRLO01000820">
    <property type="protein sequence ID" value="TNN45862.1"/>
    <property type="molecule type" value="Genomic_DNA"/>
</dbReference>
<proteinExistence type="predicted"/>